<dbReference type="GeneID" id="41972382"/>
<dbReference type="CDD" id="cd02440">
    <property type="entry name" value="AdoMet_MTases"/>
    <property type="match status" value="1"/>
</dbReference>
<accession>A0A507B6T4</accession>
<evidence type="ECO:0000313" key="3">
    <source>
        <dbReference type="Proteomes" id="UP000319257"/>
    </source>
</evidence>
<organism evidence="2 3">
    <name type="scientific">Thyridium curvatum</name>
    <dbReference type="NCBI Taxonomy" id="1093900"/>
    <lineage>
        <taxon>Eukaryota</taxon>
        <taxon>Fungi</taxon>
        <taxon>Dikarya</taxon>
        <taxon>Ascomycota</taxon>
        <taxon>Pezizomycotina</taxon>
        <taxon>Sordariomycetes</taxon>
        <taxon>Sordariomycetidae</taxon>
        <taxon>Thyridiales</taxon>
        <taxon>Thyridiaceae</taxon>
        <taxon>Thyridium</taxon>
    </lineage>
</organism>
<dbReference type="RefSeq" id="XP_030996537.1">
    <property type="nucleotide sequence ID" value="XM_031139400.1"/>
</dbReference>
<evidence type="ECO:0008006" key="4">
    <source>
        <dbReference type="Google" id="ProtNLM"/>
    </source>
</evidence>
<dbReference type="SUPFAM" id="SSF53335">
    <property type="entry name" value="S-adenosyl-L-methionine-dependent methyltransferases"/>
    <property type="match status" value="1"/>
</dbReference>
<dbReference type="InterPro" id="IPR029063">
    <property type="entry name" value="SAM-dependent_MTases_sf"/>
</dbReference>
<dbReference type="PANTHER" id="PTHR43591">
    <property type="entry name" value="METHYLTRANSFERASE"/>
    <property type="match status" value="1"/>
</dbReference>
<dbReference type="STRING" id="1093900.A0A507B6T4"/>
<dbReference type="AlphaFoldDB" id="A0A507B6T4"/>
<dbReference type="OrthoDB" id="2013972at2759"/>
<dbReference type="InParanoid" id="A0A507B6T4"/>
<dbReference type="GO" id="GO:0008168">
    <property type="term" value="F:methyltransferase activity"/>
    <property type="evidence" value="ECO:0007669"/>
    <property type="project" value="TreeGrafter"/>
</dbReference>
<comment type="caution">
    <text evidence="2">The sequence shown here is derived from an EMBL/GenBank/DDBJ whole genome shotgun (WGS) entry which is preliminary data.</text>
</comment>
<evidence type="ECO:0000313" key="2">
    <source>
        <dbReference type="EMBL" id="TPX14826.1"/>
    </source>
</evidence>
<evidence type="ECO:0000256" key="1">
    <source>
        <dbReference type="ARBA" id="ARBA00038158"/>
    </source>
</evidence>
<comment type="similarity">
    <text evidence="1">Belongs to the methyltransferase superfamily. LaeA methyltransferase family.</text>
</comment>
<dbReference type="EMBL" id="SKBQ01000025">
    <property type="protein sequence ID" value="TPX14826.1"/>
    <property type="molecule type" value="Genomic_DNA"/>
</dbReference>
<dbReference type="Gene3D" id="3.40.50.150">
    <property type="entry name" value="Vaccinia Virus protein VP39"/>
    <property type="match status" value="1"/>
</dbReference>
<sequence length="254" mass="28691">MPNTGPRMMKSKVKLYIYDIGTGTGDWASDFAEQHPEAKVIGTDVSPIQTELMVANTEFLFEDCLEFWSFSPVSVEYIHMSWLFGSIDDWCALYKQAFACLKPGGYLESHEASPLIRLKGCDSEVSSASAIHQWGNLFVEAGRRSQRSFTVVEDGLQAKAMKEAGFVDIQDETLENPIGTWPQESEKRLIGQYSKLAMEEDLQGTINYVAHSVGWSWEETLVLSSQVRNELQCPENKPYFLQRIVWGRKPSDSV</sequence>
<dbReference type="PANTHER" id="PTHR43591:SF10">
    <property type="entry name" value="ABC TRANSMEMBRANE TYPE-1 DOMAIN-CONTAINING PROTEIN-RELATED"/>
    <property type="match status" value="1"/>
</dbReference>
<proteinExistence type="inferred from homology"/>
<dbReference type="Proteomes" id="UP000319257">
    <property type="component" value="Unassembled WGS sequence"/>
</dbReference>
<name>A0A507B6T4_9PEZI</name>
<keyword evidence="3" id="KW-1185">Reference proteome</keyword>
<dbReference type="Pfam" id="PF13489">
    <property type="entry name" value="Methyltransf_23"/>
    <property type="match status" value="1"/>
</dbReference>
<reference evidence="2 3" key="1">
    <citation type="submission" date="2019-06" db="EMBL/GenBank/DDBJ databases">
        <title>Draft genome sequence of the filamentous fungus Phialemoniopsis curvata isolated from diesel fuel.</title>
        <authorList>
            <person name="Varaljay V.A."/>
            <person name="Lyon W.J."/>
            <person name="Crouch A.L."/>
            <person name="Drake C.E."/>
            <person name="Hollomon J.M."/>
            <person name="Nadeau L.J."/>
            <person name="Nunn H.S."/>
            <person name="Stevenson B.S."/>
            <person name="Bojanowski C.L."/>
            <person name="Crookes-Goodson W.J."/>
        </authorList>
    </citation>
    <scope>NUCLEOTIDE SEQUENCE [LARGE SCALE GENOMIC DNA]</scope>
    <source>
        <strain evidence="2 3">D216</strain>
    </source>
</reference>
<protein>
    <recommendedName>
        <fullName evidence="4">Methyltransferase</fullName>
    </recommendedName>
</protein>
<gene>
    <name evidence="2" type="ORF">E0L32_004935</name>
</gene>